<dbReference type="EMBL" id="BAAALF010000131">
    <property type="protein sequence ID" value="GAA1258980.1"/>
    <property type="molecule type" value="Genomic_DNA"/>
</dbReference>
<feature type="compositionally biased region" description="Acidic residues" evidence="1">
    <location>
        <begin position="163"/>
        <end position="174"/>
    </location>
</feature>
<dbReference type="Proteomes" id="UP001500037">
    <property type="component" value="Unassembled WGS sequence"/>
</dbReference>
<evidence type="ECO:0000313" key="3">
    <source>
        <dbReference type="EMBL" id="GAA1258980.1"/>
    </source>
</evidence>
<dbReference type="Pfam" id="PF00668">
    <property type="entry name" value="Condensation"/>
    <property type="match status" value="1"/>
</dbReference>
<protein>
    <recommendedName>
        <fullName evidence="2">Condensation domain-containing protein</fullName>
    </recommendedName>
</protein>
<feature type="region of interest" description="Disordered" evidence="1">
    <location>
        <begin position="157"/>
        <end position="194"/>
    </location>
</feature>
<evidence type="ECO:0000259" key="2">
    <source>
        <dbReference type="Pfam" id="PF00668"/>
    </source>
</evidence>
<dbReference type="PANTHER" id="PTHR45527">
    <property type="entry name" value="NONRIBOSOMAL PEPTIDE SYNTHETASE"/>
    <property type="match status" value="1"/>
</dbReference>
<proteinExistence type="predicted"/>
<name>A0ABN1WQ90_9ACTN</name>
<evidence type="ECO:0000256" key="1">
    <source>
        <dbReference type="SAM" id="MobiDB-lite"/>
    </source>
</evidence>
<dbReference type="Gene3D" id="3.30.559.30">
    <property type="entry name" value="Nonribosomal peptide synthetase, condensation domain"/>
    <property type="match status" value="1"/>
</dbReference>
<accession>A0ABN1WQ90</accession>
<dbReference type="InterPro" id="IPR023213">
    <property type="entry name" value="CAT-like_dom_sf"/>
</dbReference>
<dbReference type="Gene3D" id="3.30.559.10">
    <property type="entry name" value="Chloramphenicol acetyltransferase-like domain"/>
    <property type="match status" value="1"/>
</dbReference>
<feature type="region of interest" description="Disordered" evidence="1">
    <location>
        <begin position="1"/>
        <end position="38"/>
    </location>
</feature>
<feature type="compositionally biased region" description="Low complexity" evidence="1">
    <location>
        <begin position="1"/>
        <end position="14"/>
    </location>
</feature>
<sequence>MNHDATPAPTTDPFDAPEPPEVPDAGDASGPPRPSGGLVQRFTVRYRAAGSGSGPLTLGQDNMIRCVLHDEPAHMTKQALWPVPDGTDLRAALAALRTLAERHAALRTVFPGDHFERQEERAQGEFAVAVVPAGPGEDHTALDALLRLPLGADPLDSTLADPTAEDLPCEDPAEDPAAPNPGSLDRTDPDLDALGQELGRRGRYRAFDLATDFPLRLTLLTVAGQPVRLVVVICHAHLDGTATALLFDEWLALAAGRELPPPAGPTPLEIAAAEGSKTGRRKASASLRHWERILRTRPLAIFADDRVTRSDAQLPTLIVRSTGAAADLARASQRTGAGPSTLLLACYAALVAHISGQHALVIAALSANRHRQALAPHIGTLAQDALVALDADSADLDDLIRRTQAAALAGYWHSTFDAEQVWRIIDDTAHLRGVRYARHMVVNDLSATVPSAALEAVRLPLGDPELSWLPAENNPTRIMLNIWRVIGCLDLTLHADPQLLPAADTERFARALLRLIALAAEGPVPLADLEQLTGLTPGRRDRPGWRLVDGCWIELPAVQALVARALDRACEITLVDQRLVAWIATGGRPLTAGQAHAAVLAALPGHDTAMAPHHYLIQDGGQTVSEGSGRSADTTDWQALLG</sequence>
<reference evidence="3 4" key="1">
    <citation type="journal article" date="2019" name="Int. J. Syst. Evol. Microbiol.">
        <title>The Global Catalogue of Microorganisms (GCM) 10K type strain sequencing project: providing services to taxonomists for standard genome sequencing and annotation.</title>
        <authorList>
            <consortium name="The Broad Institute Genomics Platform"/>
            <consortium name="The Broad Institute Genome Sequencing Center for Infectious Disease"/>
            <person name="Wu L."/>
            <person name="Ma J."/>
        </authorList>
    </citation>
    <scope>NUCLEOTIDE SEQUENCE [LARGE SCALE GENOMIC DNA]</scope>
    <source>
        <strain evidence="3 4">JCM 13004</strain>
    </source>
</reference>
<dbReference type="RefSeq" id="WP_344444843.1">
    <property type="nucleotide sequence ID" value="NZ_BAAALF010000131.1"/>
</dbReference>
<organism evidence="3 4">
    <name type="scientific">Kitasatospora nipponensis</name>
    <dbReference type="NCBI Taxonomy" id="258049"/>
    <lineage>
        <taxon>Bacteria</taxon>
        <taxon>Bacillati</taxon>
        <taxon>Actinomycetota</taxon>
        <taxon>Actinomycetes</taxon>
        <taxon>Kitasatosporales</taxon>
        <taxon>Streptomycetaceae</taxon>
        <taxon>Kitasatospora</taxon>
    </lineage>
</organism>
<dbReference type="PANTHER" id="PTHR45527:SF1">
    <property type="entry name" value="FATTY ACID SYNTHASE"/>
    <property type="match status" value="1"/>
</dbReference>
<comment type="caution">
    <text evidence="3">The sequence shown here is derived from an EMBL/GenBank/DDBJ whole genome shotgun (WGS) entry which is preliminary data.</text>
</comment>
<feature type="domain" description="Condensation" evidence="2">
    <location>
        <begin position="200"/>
        <end position="520"/>
    </location>
</feature>
<gene>
    <name evidence="3" type="ORF">GCM10009665_56420</name>
</gene>
<evidence type="ECO:0000313" key="4">
    <source>
        <dbReference type="Proteomes" id="UP001500037"/>
    </source>
</evidence>
<dbReference type="InterPro" id="IPR001242">
    <property type="entry name" value="Condensation_dom"/>
</dbReference>
<keyword evidence="4" id="KW-1185">Reference proteome</keyword>
<dbReference type="SUPFAM" id="SSF52777">
    <property type="entry name" value="CoA-dependent acyltransferases"/>
    <property type="match status" value="2"/>
</dbReference>